<dbReference type="EMBL" id="GL732532">
    <property type="protein sequence ID" value="EFX85213.1"/>
    <property type="molecule type" value="Genomic_DNA"/>
</dbReference>
<dbReference type="AlphaFoldDB" id="E9G5I3"/>
<evidence type="ECO:0000313" key="3">
    <source>
        <dbReference type="Proteomes" id="UP000000305"/>
    </source>
</evidence>
<evidence type="ECO:0000313" key="2">
    <source>
        <dbReference type="EMBL" id="EFX85213.1"/>
    </source>
</evidence>
<dbReference type="InParanoid" id="E9G5I3"/>
<evidence type="ECO:0000256" key="1">
    <source>
        <dbReference type="ARBA" id="ARBA00029457"/>
    </source>
</evidence>
<dbReference type="HOGENOM" id="CLU_124073_0_0_1"/>
<dbReference type="Proteomes" id="UP000000305">
    <property type="component" value="Unassembled WGS sequence"/>
</dbReference>
<dbReference type="PANTHER" id="PTHR31493:SF1">
    <property type="entry name" value="PROTEIN C19ORF12"/>
    <property type="match status" value="1"/>
</dbReference>
<reference evidence="2 3" key="1">
    <citation type="journal article" date="2011" name="Science">
        <title>The ecoresponsive genome of Daphnia pulex.</title>
        <authorList>
            <person name="Colbourne J.K."/>
            <person name="Pfrender M.E."/>
            <person name="Gilbert D."/>
            <person name="Thomas W.K."/>
            <person name="Tucker A."/>
            <person name="Oakley T.H."/>
            <person name="Tokishita S."/>
            <person name="Aerts A."/>
            <person name="Arnold G.J."/>
            <person name="Basu M.K."/>
            <person name="Bauer D.J."/>
            <person name="Caceres C.E."/>
            <person name="Carmel L."/>
            <person name="Casola C."/>
            <person name="Choi J.H."/>
            <person name="Detter J.C."/>
            <person name="Dong Q."/>
            <person name="Dusheyko S."/>
            <person name="Eads B.D."/>
            <person name="Frohlich T."/>
            <person name="Geiler-Samerotte K.A."/>
            <person name="Gerlach D."/>
            <person name="Hatcher P."/>
            <person name="Jogdeo S."/>
            <person name="Krijgsveld J."/>
            <person name="Kriventseva E.V."/>
            <person name="Kultz D."/>
            <person name="Laforsch C."/>
            <person name="Lindquist E."/>
            <person name="Lopez J."/>
            <person name="Manak J.R."/>
            <person name="Muller J."/>
            <person name="Pangilinan J."/>
            <person name="Patwardhan R.P."/>
            <person name="Pitluck S."/>
            <person name="Pritham E.J."/>
            <person name="Rechtsteiner A."/>
            <person name="Rho M."/>
            <person name="Rogozin I.B."/>
            <person name="Sakarya O."/>
            <person name="Salamov A."/>
            <person name="Schaack S."/>
            <person name="Shapiro H."/>
            <person name="Shiga Y."/>
            <person name="Skalitzky C."/>
            <person name="Smith Z."/>
            <person name="Souvorov A."/>
            <person name="Sung W."/>
            <person name="Tang Z."/>
            <person name="Tsuchiya D."/>
            <person name="Tu H."/>
            <person name="Vos H."/>
            <person name="Wang M."/>
            <person name="Wolf Y.I."/>
            <person name="Yamagata H."/>
            <person name="Yamada T."/>
            <person name="Ye Y."/>
            <person name="Shaw J.R."/>
            <person name="Andrews J."/>
            <person name="Crease T.J."/>
            <person name="Tang H."/>
            <person name="Lucas S.M."/>
            <person name="Robertson H.M."/>
            <person name="Bork P."/>
            <person name="Koonin E.V."/>
            <person name="Zdobnov E.M."/>
            <person name="Grigoriev I.V."/>
            <person name="Lynch M."/>
            <person name="Boore J.L."/>
        </authorList>
    </citation>
    <scope>NUCLEOTIDE SEQUENCE [LARGE SCALE GENOMIC DNA]</scope>
</reference>
<proteinExistence type="inferred from homology"/>
<dbReference type="PANTHER" id="PTHR31493">
    <property type="entry name" value="NAZO FAMILY MEMBER"/>
    <property type="match status" value="1"/>
</dbReference>
<sequence length="188" mass="20239">MLLVLHILCTIVSSSLYLKIFFATTFSTNTAMEVAIQLIQLIENLLKELLKTRKVLVPVAGALTDAATVGFTTLVGSSIGGPVGAVAGGAVGAGILGVSRALGHCNYKPLMTALTEDLTEEERNNLYERIWGKLKAYGNCSLNQLKDPAVMDSAVTELKKTVDENPDLMKNVENELNETLGKKKMILD</sequence>
<gene>
    <name evidence="2" type="ORF">DAPPUDRAFT_300361</name>
</gene>
<comment type="similarity">
    <text evidence="1">Belongs to the C19orf12 family.</text>
</comment>
<dbReference type="KEGG" id="dpx:DAPPUDRAFT_300361"/>
<dbReference type="OrthoDB" id="6362390at2759"/>
<organism evidence="2 3">
    <name type="scientific">Daphnia pulex</name>
    <name type="common">Water flea</name>
    <dbReference type="NCBI Taxonomy" id="6669"/>
    <lineage>
        <taxon>Eukaryota</taxon>
        <taxon>Metazoa</taxon>
        <taxon>Ecdysozoa</taxon>
        <taxon>Arthropoda</taxon>
        <taxon>Crustacea</taxon>
        <taxon>Branchiopoda</taxon>
        <taxon>Diplostraca</taxon>
        <taxon>Cladocera</taxon>
        <taxon>Anomopoda</taxon>
        <taxon>Daphniidae</taxon>
        <taxon>Daphnia</taxon>
    </lineage>
</organism>
<protein>
    <submittedName>
        <fullName evidence="2">Uncharacterized protein</fullName>
    </submittedName>
</protein>
<keyword evidence="3" id="KW-1185">Reference proteome</keyword>
<accession>E9G5I3</accession>
<dbReference type="InterPro" id="IPR033369">
    <property type="entry name" value="C19orf12"/>
</dbReference>
<name>E9G5I3_DAPPU</name>